<name>A0ABU5F3B9_9BACT</name>
<evidence type="ECO:0000313" key="2">
    <source>
        <dbReference type="Proteomes" id="UP001272242"/>
    </source>
</evidence>
<reference evidence="2" key="1">
    <citation type="journal article" date="2023" name="Mar. Drugs">
        <title>Gemmata algarum, a Novel Planctomycete Isolated from an Algal Mat, Displays Antimicrobial Activity.</title>
        <authorList>
            <person name="Kumar G."/>
            <person name="Kallscheuer N."/>
            <person name="Kashif M."/>
            <person name="Ahamad S."/>
            <person name="Jagadeeshwari U."/>
            <person name="Pannikurungottu S."/>
            <person name="Haufschild T."/>
            <person name="Kabuu M."/>
            <person name="Sasikala C."/>
            <person name="Jogler C."/>
            <person name="Ramana C."/>
        </authorList>
    </citation>
    <scope>NUCLEOTIDE SEQUENCE [LARGE SCALE GENOMIC DNA]</scope>
    <source>
        <strain evidence="2">JC673</strain>
    </source>
</reference>
<organism evidence="1 2">
    <name type="scientific">Gemmata algarum</name>
    <dbReference type="NCBI Taxonomy" id="2975278"/>
    <lineage>
        <taxon>Bacteria</taxon>
        <taxon>Pseudomonadati</taxon>
        <taxon>Planctomycetota</taxon>
        <taxon>Planctomycetia</taxon>
        <taxon>Gemmatales</taxon>
        <taxon>Gemmataceae</taxon>
        <taxon>Gemmata</taxon>
    </lineage>
</organism>
<sequence length="68" mass="7815">MLPHHLRNSCGVLSDLIRVCCHCRRERTTHDEWREHVPVAGEQLTHGICPDCIEMLYPDLAPTLLARV</sequence>
<dbReference type="EMBL" id="JAXBLV010000200">
    <property type="protein sequence ID" value="MDY3561830.1"/>
    <property type="molecule type" value="Genomic_DNA"/>
</dbReference>
<gene>
    <name evidence="1" type="ORF">R5W23_003258</name>
</gene>
<proteinExistence type="predicted"/>
<accession>A0ABU5F3B9</accession>
<dbReference type="Proteomes" id="UP001272242">
    <property type="component" value="Unassembled WGS sequence"/>
</dbReference>
<comment type="caution">
    <text evidence="1">The sequence shown here is derived from an EMBL/GenBank/DDBJ whole genome shotgun (WGS) entry which is preliminary data.</text>
</comment>
<evidence type="ECO:0000313" key="1">
    <source>
        <dbReference type="EMBL" id="MDY3561830.1"/>
    </source>
</evidence>
<keyword evidence="2" id="KW-1185">Reference proteome</keyword>
<protein>
    <submittedName>
        <fullName evidence="1">Uncharacterized protein</fullName>
    </submittedName>
</protein>